<keyword evidence="5" id="KW-0963">Cytoplasm</keyword>
<gene>
    <name evidence="17" type="ORF">R5R35_013932</name>
</gene>
<evidence type="ECO:0000313" key="17">
    <source>
        <dbReference type="EMBL" id="KAK7789763.1"/>
    </source>
</evidence>
<evidence type="ECO:0000256" key="8">
    <source>
        <dbReference type="ARBA" id="ARBA00023010"/>
    </source>
</evidence>
<keyword evidence="18" id="KW-1185">Reference proteome</keyword>
<comment type="subcellular location">
    <subcellularLocation>
        <location evidence="1">Cytoplasm</location>
    </subcellularLocation>
    <subcellularLocation>
        <location evidence="2">Nucleus</location>
        <location evidence="2">Nuclear pore complex</location>
    </subcellularLocation>
</comment>
<evidence type="ECO:0000313" key="18">
    <source>
        <dbReference type="Proteomes" id="UP001378592"/>
    </source>
</evidence>
<evidence type="ECO:0000256" key="15">
    <source>
        <dbReference type="ARBA" id="ARBA00030897"/>
    </source>
</evidence>
<dbReference type="InterPro" id="IPR012476">
    <property type="entry name" value="GLE1"/>
</dbReference>
<dbReference type="GO" id="GO:0015031">
    <property type="term" value="P:protein transport"/>
    <property type="evidence" value="ECO:0007669"/>
    <property type="project" value="UniProtKB-KW"/>
</dbReference>
<feature type="coiled-coil region" evidence="16">
    <location>
        <begin position="221"/>
        <end position="248"/>
    </location>
</feature>
<dbReference type="PANTHER" id="PTHR12960">
    <property type="entry name" value="GLE-1-RELATED"/>
    <property type="match status" value="1"/>
</dbReference>
<dbReference type="GO" id="GO:0005543">
    <property type="term" value="F:phospholipid binding"/>
    <property type="evidence" value="ECO:0007669"/>
    <property type="project" value="TreeGrafter"/>
</dbReference>
<evidence type="ECO:0000256" key="2">
    <source>
        <dbReference type="ARBA" id="ARBA00004567"/>
    </source>
</evidence>
<keyword evidence="6" id="KW-0509">mRNA transport</keyword>
<dbReference type="GO" id="GO:0000822">
    <property type="term" value="F:inositol hexakisphosphate binding"/>
    <property type="evidence" value="ECO:0007669"/>
    <property type="project" value="TreeGrafter"/>
</dbReference>
<keyword evidence="4" id="KW-0813">Transport</keyword>
<comment type="caution">
    <text evidence="17">The sequence shown here is derived from an EMBL/GenBank/DDBJ whole genome shotgun (WGS) entry which is preliminary data.</text>
</comment>
<dbReference type="GO" id="GO:0005737">
    <property type="term" value="C:cytoplasm"/>
    <property type="evidence" value="ECO:0007669"/>
    <property type="project" value="UniProtKB-SubCell"/>
</dbReference>
<comment type="similarity">
    <text evidence="3">Belongs to the GLE1 family.</text>
</comment>
<dbReference type="GO" id="GO:0044614">
    <property type="term" value="C:nuclear pore cytoplasmic filaments"/>
    <property type="evidence" value="ECO:0007669"/>
    <property type="project" value="TreeGrafter"/>
</dbReference>
<keyword evidence="7" id="KW-0653">Protein transport</keyword>
<reference evidence="17 18" key="1">
    <citation type="submission" date="2024-03" db="EMBL/GenBank/DDBJ databases">
        <title>The genome assembly and annotation of the cricket Gryllus longicercus Weissman &amp; Gray.</title>
        <authorList>
            <person name="Szrajer S."/>
            <person name="Gray D."/>
            <person name="Ylla G."/>
        </authorList>
    </citation>
    <scope>NUCLEOTIDE SEQUENCE [LARGE SCALE GENOMIC DNA]</scope>
    <source>
        <strain evidence="17">DAG 2021-001</strain>
        <tissue evidence="17">Whole body minus gut</tissue>
    </source>
</reference>
<evidence type="ECO:0000256" key="5">
    <source>
        <dbReference type="ARBA" id="ARBA00022490"/>
    </source>
</evidence>
<keyword evidence="8" id="KW-0811">Translocation</keyword>
<evidence type="ECO:0000256" key="3">
    <source>
        <dbReference type="ARBA" id="ARBA00011056"/>
    </source>
</evidence>
<proteinExistence type="inferred from homology"/>
<dbReference type="FunFam" id="1.25.40.510:FF:000001">
    <property type="entry name" value="Nucleoporin GLE1 isoform 1"/>
    <property type="match status" value="1"/>
</dbReference>
<dbReference type="GO" id="GO:0016973">
    <property type="term" value="P:poly(A)+ mRNA export from nucleus"/>
    <property type="evidence" value="ECO:0007669"/>
    <property type="project" value="InterPro"/>
</dbReference>
<sequence>MMVFDKNLRQSPIQNCDSISGEMEQYEENRAARCRQKLLCELDSFRQLSCQGKINNILVRVQKSSHSAAKEKVHQQENVWLANQAKYLKEEQEIYHKLHEEEEESRKRQEQLVYEHEQHAKRVNEISRIIKGVEERERENEERNRRLHLHKRMLTEKCHTYVLEYRTIYEKFLEALKSCKDKRTLGEKCASSVTKLRYFSELMNQQIPEKCKNLAVSDDDLNTCTRILEEAKLIVEKMEEDIKLINREHDQIALSAKQKEESAAAAAAAAAAATSTHSSVLPQMPSVQETQNTTNPNSQLTNVNNSSALREYVNESVFKKYTSLNDFQEKFAKSYENLLRDQGMKTFRFECQKAVNTPVNAISPISASHLQDKFLKLHRLLSGQAVDSGSGRSHFSASQHPQGIAFCKDLLAKKFVGQGDTTVSCKPEAAFAIAAVVVSLWVEFPDFGQLLLAHFYKECPYLLPFFKPRLIDQSDVDYYKSLGYRYSETGEVEKQDKFLKRMSGIMHLYCAIIVTPLKRHSTKPHPVGISEAWRWIANVINLDPRPDICATLLYEFLEVAGHFMYKYYGQIFQKVLHLLCTEYYHKLEEVTPNAARGPVARLESFLQKILKQGRINPPTGILPVDFW</sequence>
<dbReference type="GO" id="GO:0031369">
    <property type="term" value="F:translation initiation factor binding"/>
    <property type="evidence" value="ECO:0007669"/>
    <property type="project" value="TreeGrafter"/>
</dbReference>
<dbReference type="Proteomes" id="UP001378592">
    <property type="component" value="Unassembled WGS sequence"/>
</dbReference>
<dbReference type="Gene3D" id="1.25.40.510">
    <property type="entry name" value="GLE1-like"/>
    <property type="match status" value="1"/>
</dbReference>
<dbReference type="PANTHER" id="PTHR12960:SF0">
    <property type="entry name" value="MRNA EXPORT FACTOR GLE1"/>
    <property type="match status" value="1"/>
</dbReference>
<evidence type="ECO:0000256" key="9">
    <source>
        <dbReference type="ARBA" id="ARBA00023054"/>
    </source>
</evidence>
<evidence type="ECO:0000256" key="13">
    <source>
        <dbReference type="ARBA" id="ARBA00026227"/>
    </source>
</evidence>
<dbReference type="AlphaFoldDB" id="A0AAN9V4R1"/>
<evidence type="ECO:0000256" key="14">
    <source>
        <dbReference type="ARBA" id="ARBA00029983"/>
    </source>
</evidence>
<evidence type="ECO:0000256" key="10">
    <source>
        <dbReference type="ARBA" id="ARBA00023132"/>
    </source>
</evidence>
<keyword evidence="10" id="KW-0906">Nuclear pore complex</keyword>
<dbReference type="EMBL" id="JAZDUA010000710">
    <property type="protein sequence ID" value="KAK7789763.1"/>
    <property type="molecule type" value="Genomic_DNA"/>
</dbReference>
<dbReference type="InterPro" id="IPR038506">
    <property type="entry name" value="GLE1-like_sf"/>
</dbReference>
<evidence type="ECO:0000256" key="16">
    <source>
        <dbReference type="SAM" id="Coils"/>
    </source>
</evidence>
<evidence type="ECO:0000256" key="7">
    <source>
        <dbReference type="ARBA" id="ARBA00022927"/>
    </source>
</evidence>
<dbReference type="Pfam" id="PF07817">
    <property type="entry name" value="GLE1"/>
    <property type="match status" value="1"/>
</dbReference>
<protein>
    <recommendedName>
        <fullName evidence="13">mRNA export factor GLE1</fullName>
    </recommendedName>
    <alternativeName>
        <fullName evidence="15">GLE1 RNA export mediator</fullName>
    </alternativeName>
    <alternativeName>
        <fullName evidence="14">Nucleoporin GLE1</fullName>
    </alternativeName>
</protein>
<name>A0AAN9V4R1_9ORTH</name>
<evidence type="ECO:0000256" key="12">
    <source>
        <dbReference type="ARBA" id="ARBA00024680"/>
    </source>
</evidence>
<evidence type="ECO:0000256" key="6">
    <source>
        <dbReference type="ARBA" id="ARBA00022816"/>
    </source>
</evidence>
<keyword evidence="9 16" id="KW-0175">Coiled coil</keyword>
<evidence type="ECO:0000256" key="11">
    <source>
        <dbReference type="ARBA" id="ARBA00023242"/>
    </source>
</evidence>
<evidence type="ECO:0000256" key="1">
    <source>
        <dbReference type="ARBA" id="ARBA00004496"/>
    </source>
</evidence>
<comment type="function">
    <text evidence="12">Required for the export of mRNAs containing poly(A) tails from the nucleus into the cytoplasm. May be involved in the terminal step of the mRNA transport through the nuclear pore complex (NPC).</text>
</comment>
<accession>A0AAN9V4R1</accession>
<keyword evidence="11" id="KW-0539">Nucleus</keyword>
<evidence type="ECO:0000256" key="4">
    <source>
        <dbReference type="ARBA" id="ARBA00022448"/>
    </source>
</evidence>
<organism evidence="17 18">
    <name type="scientific">Gryllus longicercus</name>
    <dbReference type="NCBI Taxonomy" id="2509291"/>
    <lineage>
        <taxon>Eukaryota</taxon>
        <taxon>Metazoa</taxon>
        <taxon>Ecdysozoa</taxon>
        <taxon>Arthropoda</taxon>
        <taxon>Hexapoda</taxon>
        <taxon>Insecta</taxon>
        <taxon>Pterygota</taxon>
        <taxon>Neoptera</taxon>
        <taxon>Polyneoptera</taxon>
        <taxon>Orthoptera</taxon>
        <taxon>Ensifera</taxon>
        <taxon>Gryllidea</taxon>
        <taxon>Grylloidea</taxon>
        <taxon>Gryllidae</taxon>
        <taxon>Gryllinae</taxon>
        <taxon>Gryllus</taxon>
    </lineage>
</organism>